<dbReference type="EMBL" id="BAUU01000009">
    <property type="protein sequence ID" value="GAE30114.1"/>
    <property type="molecule type" value="Genomic_DNA"/>
</dbReference>
<keyword evidence="8 15" id="KW-0418">Kinase</keyword>
<protein>
    <recommendedName>
        <fullName evidence="4 14">Pyruvate kinase</fullName>
        <ecNumber evidence="4 14">2.7.1.40</ecNumber>
    </recommendedName>
</protein>
<dbReference type="InterPro" id="IPR015795">
    <property type="entry name" value="Pyrv_Knase_C"/>
</dbReference>
<gene>
    <name evidence="19" type="ORF">JCM9152_1510</name>
</gene>
<dbReference type="GO" id="GO:0016301">
    <property type="term" value="F:kinase activity"/>
    <property type="evidence" value="ECO:0007669"/>
    <property type="project" value="UniProtKB-KW"/>
</dbReference>
<evidence type="ECO:0000256" key="6">
    <source>
        <dbReference type="ARBA" id="ARBA00022723"/>
    </source>
</evidence>
<evidence type="ECO:0000256" key="1">
    <source>
        <dbReference type="ARBA" id="ARBA00001946"/>
    </source>
</evidence>
<dbReference type="NCBIfam" id="TIGR01064">
    <property type="entry name" value="pyruv_kin"/>
    <property type="match status" value="1"/>
</dbReference>
<comment type="cofactor">
    <cofactor evidence="1">
        <name>Mg(2+)</name>
        <dbReference type="ChEBI" id="CHEBI:18420"/>
    </cofactor>
</comment>
<evidence type="ECO:0000313" key="19">
    <source>
        <dbReference type="EMBL" id="GAE30114.1"/>
    </source>
</evidence>
<keyword evidence="7" id="KW-0547">Nucleotide-binding</keyword>
<feature type="domain" description="PEP-utilising enzyme mobile" evidence="17">
    <location>
        <begin position="294"/>
        <end position="332"/>
    </location>
</feature>
<evidence type="ECO:0000256" key="12">
    <source>
        <dbReference type="ARBA" id="ARBA00023152"/>
    </source>
</evidence>
<dbReference type="GO" id="GO:0004743">
    <property type="term" value="F:pyruvate kinase activity"/>
    <property type="evidence" value="ECO:0007669"/>
    <property type="project" value="UniProtKB-UniRule"/>
</dbReference>
<dbReference type="GO" id="GO:0000287">
    <property type="term" value="F:magnesium ion binding"/>
    <property type="evidence" value="ECO:0007669"/>
    <property type="project" value="UniProtKB-UniRule"/>
</dbReference>
<evidence type="ECO:0000256" key="3">
    <source>
        <dbReference type="ARBA" id="ARBA00008663"/>
    </source>
</evidence>
<dbReference type="SUPFAM" id="SSF52935">
    <property type="entry name" value="PK C-terminal domain-like"/>
    <property type="match status" value="1"/>
</dbReference>
<dbReference type="InterPro" id="IPR015813">
    <property type="entry name" value="Pyrv/PenolPyrv_kinase-like_dom"/>
</dbReference>
<dbReference type="InterPro" id="IPR001697">
    <property type="entry name" value="Pyr_Knase"/>
</dbReference>
<keyword evidence="20" id="KW-1185">Reference proteome</keyword>
<evidence type="ECO:0000256" key="9">
    <source>
        <dbReference type="ARBA" id="ARBA00022840"/>
    </source>
</evidence>
<feature type="domain" description="Pyruvate kinase C-terminal" evidence="18">
    <location>
        <begin position="146"/>
        <end position="258"/>
    </location>
</feature>
<evidence type="ECO:0000256" key="2">
    <source>
        <dbReference type="ARBA" id="ARBA00004997"/>
    </source>
</evidence>
<dbReference type="PANTHER" id="PTHR11817">
    <property type="entry name" value="PYRUVATE KINASE"/>
    <property type="match status" value="1"/>
</dbReference>
<dbReference type="InterPro" id="IPR015793">
    <property type="entry name" value="Pyrv_Knase_brl"/>
</dbReference>
<evidence type="ECO:0000256" key="13">
    <source>
        <dbReference type="ARBA" id="ARBA00023317"/>
    </source>
</evidence>
<comment type="pathway">
    <text evidence="2 15">Carbohydrate degradation; glycolysis; pyruvate from D-glyceraldehyde 3-phosphate: step 5/5.</text>
</comment>
<dbReference type="GO" id="GO:0005524">
    <property type="term" value="F:ATP binding"/>
    <property type="evidence" value="ECO:0007669"/>
    <property type="project" value="UniProtKB-KW"/>
</dbReference>
<evidence type="ECO:0000256" key="8">
    <source>
        <dbReference type="ARBA" id="ARBA00022777"/>
    </source>
</evidence>
<keyword evidence="9" id="KW-0067">ATP-binding</keyword>
<accession>W4QFJ7</accession>
<evidence type="ECO:0000256" key="14">
    <source>
        <dbReference type="NCBIfam" id="TIGR01064"/>
    </source>
</evidence>
<dbReference type="Pfam" id="PF00391">
    <property type="entry name" value="PEP-utilizers"/>
    <property type="match status" value="1"/>
</dbReference>
<dbReference type="STRING" id="1236971.JCM9152_1510"/>
<proteinExistence type="inferred from homology"/>
<dbReference type="UniPathway" id="UPA00109">
    <property type="reaction ID" value="UER00188"/>
</dbReference>
<sequence>MKFISSKIENQEGVDNIEEILEISDGLMVARGDLGVEIPAEDVPLVQKELIKRCNAVAKPVITATQMLDSMQRNPRPTRAEASDVANAIFDGTDAIMLSGETAAGDYPVESVETMNNIATRTESALNYDAILRKKTKEAQTSITSAIGQSVAHTASNLSAAAILTATESGHTARIVSKYRPLSPIIAVTSNDKVIRKLNLVWGVKPVLGKSADSTDEMFESTIDFAMNTGEIKQGDLVVITAGVPINEPGTTNIMKVHLIGEVVAKGQGIGRRTAAGRVVIARNAEEANEKTTEHSILITFSTDKDMIPAFEKAAAVITEEGGLTSHAAVVGSI</sequence>
<dbReference type="InterPro" id="IPR040442">
    <property type="entry name" value="Pyrv_kinase-like_dom_sf"/>
</dbReference>
<keyword evidence="10 15" id="KW-0460">Magnesium</keyword>
<keyword evidence="11" id="KW-0630">Potassium</keyword>
<evidence type="ECO:0000259" key="16">
    <source>
        <dbReference type="Pfam" id="PF00224"/>
    </source>
</evidence>
<dbReference type="InterPro" id="IPR036637">
    <property type="entry name" value="Phosphohistidine_dom_sf"/>
</dbReference>
<name>W4QFJ7_9BACI</name>
<dbReference type="Proteomes" id="UP000018895">
    <property type="component" value="Unassembled WGS sequence"/>
</dbReference>
<keyword evidence="5 15" id="KW-0808">Transferase</keyword>
<comment type="catalytic activity">
    <reaction evidence="15">
        <text>pyruvate + ATP = phosphoenolpyruvate + ADP + H(+)</text>
        <dbReference type="Rhea" id="RHEA:18157"/>
        <dbReference type="ChEBI" id="CHEBI:15361"/>
        <dbReference type="ChEBI" id="CHEBI:15378"/>
        <dbReference type="ChEBI" id="CHEBI:30616"/>
        <dbReference type="ChEBI" id="CHEBI:58702"/>
        <dbReference type="ChEBI" id="CHEBI:456216"/>
        <dbReference type="EC" id="2.7.1.40"/>
    </reaction>
</comment>
<comment type="caution">
    <text evidence="19">The sequence shown here is derived from an EMBL/GenBank/DDBJ whole genome shotgun (WGS) entry which is preliminary data.</text>
</comment>
<keyword evidence="12 15" id="KW-0324">Glycolysis</keyword>
<evidence type="ECO:0000256" key="11">
    <source>
        <dbReference type="ARBA" id="ARBA00022958"/>
    </source>
</evidence>
<evidence type="ECO:0000313" key="20">
    <source>
        <dbReference type="Proteomes" id="UP000018895"/>
    </source>
</evidence>
<evidence type="ECO:0000256" key="4">
    <source>
        <dbReference type="ARBA" id="ARBA00012142"/>
    </source>
</evidence>
<dbReference type="InterPro" id="IPR008279">
    <property type="entry name" value="PEP-util_enz_mobile_dom"/>
</dbReference>
<dbReference type="Gene3D" id="3.50.30.10">
    <property type="entry name" value="Phosphohistidine domain"/>
    <property type="match status" value="1"/>
</dbReference>
<evidence type="ECO:0000256" key="10">
    <source>
        <dbReference type="ARBA" id="ARBA00022842"/>
    </source>
</evidence>
<dbReference type="Pfam" id="PF00224">
    <property type="entry name" value="PK"/>
    <property type="match status" value="1"/>
</dbReference>
<dbReference type="Pfam" id="PF02887">
    <property type="entry name" value="PK_C"/>
    <property type="match status" value="1"/>
</dbReference>
<comment type="similarity">
    <text evidence="3 15">Belongs to the pyruvate kinase family.</text>
</comment>
<dbReference type="SUPFAM" id="SSF52009">
    <property type="entry name" value="Phosphohistidine domain"/>
    <property type="match status" value="1"/>
</dbReference>
<evidence type="ECO:0000259" key="17">
    <source>
        <dbReference type="Pfam" id="PF00391"/>
    </source>
</evidence>
<feature type="domain" description="Pyruvate kinase barrel" evidence="16">
    <location>
        <begin position="4"/>
        <end position="112"/>
    </location>
</feature>
<dbReference type="NCBIfam" id="NF004978">
    <property type="entry name" value="PRK06354.1"/>
    <property type="match status" value="1"/>
</dbReference>
<organism evidence="19 20">
    <name type="scientific">Halalkalibacter hemicellulosilyticusJCM 9152</name>
    <dbReference type="NCBI Taxonomy" id="1236971"/>
    <lineage>
        <taxon>Bacteria</taxon>
        <taxon>Bacillati</taxon>
        <taxon>Bacillota</taxon>
        <taxon>Bacilli</taxon>
        <taxon>Bacillales</taxon>
        <taxon>Bacillaceae</taxon>
        <taxon>Halalkalibacter</taxon>
    </lineage>
</organism>
<dbReference type="EC" id="2.7.1.40" evidence="4 14"/>
<evidence type="ECO:0000256" key="5">
    <source>
        <dbReference type="ARBA" id="ARBA00022679"/>
    </source>
</evidence>
<reference evidence="19" key="1">
    <citation type="journal article" date="2014" name="Genome Announc.">
        <title>Draft Genome Sequences of Three Alkaliphilic Bacillus Strains, Bacillus wakoensis JCM 9140T, Bacillus akibai JCM 9157T, and Bacillus hemicellulosilyticus JCM 9152T.</title>
        <authorList>
            <person name="Yuki M."/>
            <person name="Oshima K."/>
            <person name="Suda W."/>
            <person name="Oshida Y."/>
            <person name="Kitamura K."/>
            <person name="Iida T."/>
            <person name="Hattori M."/>
            <person name="Ohkuma M."/>
        </authorList>
    </citation>
    <scope>NUCLEOTIDE SEQUENCE [LARGE SCALE GENOMIC DNA]</scope>
    <source>
        <strain evidence="19">JCM 9152</strain>
    </source>
</reference>
<dbReference type="SUPFAM" id="SSF51621">
    <property type="entry name" value="Phosphoenolpyruvate/pyruvate domain"/>
    <property type="match status" value="1"/>
</dbReference>
<dbReference type="FunFam" id="3.40.1380.20:FF:000007">
    <property type="entry name" value="Pyruvate kinase"/>
    <property type="match status" value="1"/>
</dbReference>
<evidence type="ECO:0000256" key="15">
    <source>
        <dbReference type="RuleBase" id="RU000504"/>
    </source>
</evidence>
<dbReference type="InterPro" id="IPR036918">
    <property type="entry name" value="Pyrv_Knase_C_sf"/>
</dbReference>
<evidence type="ECO:0000259" key="18">
    <source>
        <dbReference type="Pfam" id="PF02887"/>
    </source>
</evidence>
<dbReference type="PRINTS" id="PR01050">
    <property type="entry name" value="PYRUVTKNASE"/>
</dbReference>
<dbReference type="GO" id="GO:0030955">
    <property type="term" value="F:potassium ion binding"/>
    <property type="evidence" value="ECO:0007669"/>
    <property type="project" value="UniProtKB-UniRule"/>
</dbReference>
<keyword evidence="6" id="KW-0479">Metal-binding</keyword>
<evidence type="ECO:0000256" key="7">
    <source>
        <dbReference type="ARBA" id="ARBA00022741"/>
    </source>
</evidence>
<keyword evidence="13 19" id="KW-0670">Pyruvate</keyword>
<dbReference type="Gene3D" id="3.40.1380.20">
    <property type="entry name" value="Pyruvate kinase, C-terminal domain"/>
    <property type="match status" value="1"/>
</dbReference>
<dbReference type="Gene3D" id="3.20.20.60">
    <property type="entry name" value="Phosphoenolpyruvate-binding domains"/>
    <property type="match status" value="1"/>
</dbReference>
<dbReference type="AlphaFoldDB" id="W4QFJ7"/>